<dbReference type="EMBL" id="JANBVB010000001">
    <property type="protein sequence ID" value="KAJ2901159.1"/>
    <property type="molecule type" value="Genomic_DNA"/>
</dbReference>
<reference evidence="1" key="1">
    <citation type="submission" date="2022-07" db="EMBL/GenBank/DDBJ databases">
        <title>Phylogenomic reconstructions and comparative analyses of Kickxellomycotina fungi.</title>
        <authorList>
            <person name="Reynolds N.K."/>
            <person name="Stajich J.E."/>
            <person name="Barry K."/>
            <person name="Grigoriev I.V."/>
            <person name="Crous P."/>
            <person name="Smith M.E."/>
        </authorList>
    </citation>
    <scope>NUCLEOTIDE SEQUENCE</scope>
    <source>
        <strain evidence="1">CBS 190363</strain>
    </source>
</reference>
<organism evidence="1 2">
    <name type="scientific">Coemansia aciculifera</name>
    <dbReference type="NCBI Taxonomy" id="417176"/>
    <lineage>
        <taxon>Eukaryota</taxon>
        <taxon>Fungi</taxon>
        <taxon>Fungi incertae sedis</taxon>
        <taxon>Zoopagomycota</taxon>
        <taxon>Kickxellomycotina</taxon>
        <taxon>Kickxellomycetes</taxon>
        <taxon>Kickxellales</taxon>
        <taxon>Kickxellaceae</taxon>
        <taxon>Coemansia</taxon>
    </lineage>
</organism>
<evidence type="ECO:0000313" key="1">
    <source>
        <dbReference type="EMBL" id="KAJ2901159.1"/>
    </source>
</evidence>
<keyword evidence="2" id="KW-1185">Reference proteome</keyword>
<name>A0ACC1MC49_9FUNG</name>
<sequence>MRLRAEVTNSNLLLRIVQSIDKLTKSAILKLTPDKLHIIVITDMDSGLQLWSDIVVEALFEDYQIESNFNNEIYLEFNIDNLQRALRSTQGGGALGVTMKLVKKLGGLPVLSLIIRSQSATGREITLCQDVPVRLLSAEQMDAIREPLVPEGQIHIMMPPLNNVRSIAERMKGMGDRVAVSANRNGEMNVRVANDLVDITTYFRGLETMSYDTTTQETSTDGGGGTGRLSSETFTAVVDMKNFLKFLQSHHVAPKNVMCCISEHHALIIYVYIGSAGYTGAAAMHDSSCGSLTYFIPVRQI</sequence>
<evidence type="ECO:0000313" key="2">
    <source>
        <dbReference type="Proteomes" id="UP001139981"/>
    </source>
</evidence>
<accession>A0ACC1MC49</accession>
<protein>
    <submittedName>
        <fullName evidence="1">Checkpoint protein hus1</fullName>
    </submittedName>
</protein>
<comment type="caution">
    <text evidence="1">The sequence shown here is derived from an EMBL/GenBank/DDBJ whole genome shotgun (WGS) entry which is preliminary data.</text>
</comment>
<dbReference type="Proteomes" id="UP001139981">
    <property type="component" value="Unassembled WGS sequence"/>
</dbReference>
<proteinExistence type="predicted"/>
<gene>
    <name evidence="1" type="primary">hus1</name>
    <name evidence="1" type="ORF">IWW38_000124</name>
</gene>